<feature type="transmembrane region" description="Helical" evidence="11">
    <location>
        <begin position="21"/>
        <end position="39"/>
    </location>
</feature>
<accession>A0A3B1BKA9</accession>
<dbReference type="InterPro" id="IPR001182">
    <property type="entry name" value="FtsW/RodA"/>
</dbReference>
<keyword evidence="4" id="KW-0808">Transferase</keyword>
<sequence length="376" mass="41872">MVTGDYTGEYLEKGIWRNFDFALLGIALLLCLIGVISIYSANMNTGSTFQQGLYIRQMYWIALSVAAMFIVILIDYHFLERIAYPLYIVSVFSLIVVDMVGKVASGSQRWLSLGGYNLQPSEFIKIVIIILLARMMDDLEKEEKLGFRELLKPAFFVAIPFLMVARQPDLGTASFYLLVFASIVLFTGLAKRTFFIISGGLAVLAPIFWFMLKPYQKSRILTTLNPEADPMGHGYQTIQSKIAVGSGGFWGKGIFEGTQSKLNFLPAKHTDFIFSVVAEEVGFLGSFVLIVIFFFLIMRLLEISLRARDKFGSVAVFGICAMISFNILYNIGMALGLFPIVGIPLPFISYGGSSLITNFIGIGLAINISLRKFRVE</sequence>
<dbReference type="GO" id="GO:0015648">
    <property type="term" value="F:lipid-linked peptidoglycan transporter activity"/>
    <property type="evidence" value="ECO:0007669"/>
    <property type="project" value="TreeGrafter"/>
</dbReference>
<dbReference type="Pfam" id="PF01098">
    <property type="entry name" value="FTSW_RODA_SPOVE"/>
    <property type="match status" value="1"/>
</dbReference>
<dbReference type="AlphaFoldDB" id="A0A3B1BKA9"/>
<dbReference type="PANTHER" id="PTHR30474:SF1">
    <property type="entry name" value="PEPTIDOGLYCAN GLYCOSYLTRANSFERASE MRDB"/>
    <property type="match status" value="1"/>
</dbReference>
<feature type="transmembrane region" description="Helical" evidence="11">
    <location>
        <begin position="170"/>
        <end position="187"/>
    </location>
</feature>
<name>A0A3B1BKA9_9ZZZZ</name>
<evidence type="ECO:0000256" key="3">
    <source>
        <dbReference type="ARBA" id="ARBA00022676"/>
    </source>
</evidence>
<feature type="transmembrane region" description="Helical" evidence="11">
    <location>
        <begin position="59"/>
        <end position="79"/>
    </location>
</feature>
<dbReference type="InterPro" id="IPR011923">
    <property type="entry name" value="RodA/MrdB"/>
</dbReference>
<dbReference type="GO" id="GO:0071555">
    <property type="term" value="P:cell wall organization"/>
    <property type="evidence" value="ECO:0007669"/>
    <property type="project" value="UniProtKB-KW"/>
</dbReference>
<feature type="transmembrane region" description="Helical" evidence="11">
    <location>
        <begin position="86"/>
        <end position="104"/>
    </location>
</feature>
<keyword evidence="2" id="KW-1003">Cell membrane</keyword>
<evidence type="ECO:0000256" key="11">
    <source>
        <dbReference type="SAM" id="Phobius"/>
    </source>
</evidence>
<evidence type="ECO:0000256" key="8">
    <source>
        <dbReference type="ARBA" id="ARBA00022989"/>
    </source>
</evidence>
<dbReference type="GO" id="GO:0005886">
    <property type="term" value="C:plasma membrane"/>
    <property type="evidence" value="ECO:0007669"/>
    <property type="project" value="TreeGrafter"/>
</dbReference>
<comment type="subcellular location">
    <subcellularLocation>
        <location evidence="1">Membrane</location>
        <topology evidence="1">Multi-pass membrane protein</topology>
    </subcellularLocation>
</comment>
<keyword evidence="6" id="KW-0133">Cell shape</keyword>
<protein>
    <submittedName>
        <fullName evidence="12">Rod shape-determining protein RodA</fullName>
    </submittedName>
</protein>
<dbReference type="NCBIfam" id="NF037961">
    <property type="entry name" value="RodA_shape"/>
    <property type="match status" value="1"/>
</dbReference>
<dbReference type="HAMAP" id="MF_02079">
    <property type="entry name" value="PGT_RodA"/>
    <property type="match status" value="1"/>
</dbReference>
<dbReference type="GO" id="GO:0008360">
    <property type="term" value="P:regulation of cell shape"/>
    <property type="evidence" value="ECO:0007669"/>
    <property type="project" value="UniProtKB-KW"/>
</dbReference>
<organism evidence="12">
    <name type="scientific">hydrothermal vent metagenome</name>
    <dbReference type="NCBI Taxonomy" id="652676"/>
    <lineage>
        <taxon>unclassified sequences</taxon>
        <taxon>metagenomes</taxon>
        <taxon>ecological metagenomes</taxon>
    </lineage>
</organism>
<dbReference type="GO" id="GO:0009252">
    <property type="term" value="P:peptidoglycan biosynthetic process"/>
    <property type="evidence" value="ECO:0007669"/>
    <property type="project" value="UniProtKB-KW"/>
</dbReference>
<keyword evidence="3" id="KW-0328">Glycosyltransferase</keyword>
<dbReference type="GO" id="GO:0032153">
    <property type="term" value="C:cell division site"/>
    <property type="evidence" value="ECO:0007669"/>
    <property type="project" value="TreeGrafter"/>
</dbReference>
<dbReference type="GO" id="GO:0016757">
    <property type="term" value="F:glycosyltransferase activity"/>
    <property type="evidence" value="ECO:0007669"/>
    <property type="project" value="UniProtKB-KW"/>
</dbReference>
<dbReference type="GO" id="GO:0051301">
    <property type="term" value="P:cell division"/>
    <property type="evidence" value="ECO:0007669"/>
    <property type="project" value="InterPro"/>
</dbReference>
<gene>
    <name evidence="12" type="ORF">MNBD_NITROSPINAE02-2137</name>
</gene>
<feature type="transmembrane region" description="Helical" evidence="11">
    <location>
        <begin position="194"/>
        <end position="212"/>
    </location>
</feature>
<evidence type="ECO:0000256" key="6">
    <source>
        <dbReference type="ARBA" id="ARBA00022960"/>
    </source>
</evidence>
<evidence type="ECO:0000256" key="9">
    <source>
        <dbReference type="ARBA" id="ARBA00023136"/>
    </source>
</evidence>
<evidence type="ECO:0000256" key="4">
    <source>
        <dbReference type="ARBA" id="ARBA00022679"/>
    </source>
</evidence>
<keyword evidence="10" id="KW-0961">Cell wall biogenesis/degradation</keyword>
<feature type="transmembrane region" description="Helical" evidence="11">
    <location>
        <begin position="347"/>
        <end position="370"/>
    </location>
</feature>
<evidence type="ECO:0000256" key="10">
    <source>
        <dbReference type="ARBA" id="ARBA00023316"/>
    </source>
</evidence>
<keyword evidence="9 11" id="KW-0472">Membrane</keyword>
<evidence type="ECO:0000256" key="7">
    <source>
        <dbReference type="ARBA" id="ARBA00022984"/>
    </source>
</evidence>
<keyword evidence="5 11" id="KW-0812">Transmembrane</keyword>
<reference evidence="12" key="1">
    <citation type="submission" date="2018-06" db="EMBL/GenBank/DDBJ databases">
        <authorList>
            <person name="Zhirakovskaya E."/>
        </authorList>
    </citation>
    <scope>NUCLEOTIDE SEQUENCE</scope>
</reference>
<evidence type="ECO:0000256" key="2">
    <source>
        <dbReference type="ARBA" id="ARBA00022475"/>
    </source>
</evidence>
<dbReference type="NCBIfam" id="TIGR02210">
    <property type="entry name" value="rodA_shape"/>
    <property type="match status" value="1"/>
</dbReference>
<dbReference type="InterPro" id="IPR018365">
    <property type="entry name" value="Cell_cycle_FtsW-rel_CS"/>
</dbReference>
<evidence type="ECO:0000256" key="5">
    <source>
        <dbReference type="ARBA" id="ARBA00022692"/>
    </source>
</evidence>
<dbReference type="PANTHER" id="PTHR30474">
    <property type="entry name" value="CELL CYCLE PROTEIN"/>
    <property type="match status" value="1"/>
</dbReference>
<evidence type="ECO:0000256" key="1">
    <source>
        <dbReference type="ARBA" id="ARBA00004141"/>
    </source>
</evidence>
<proteinExistence type="inferred from homology"/>
<evidence type="ECO:0000313" key="12">
    <source>
        <dbReference type="EMBL" id="VAX16552.1"/>
    </source>
</evidence>
<feature type="transmembrane region" description="Helical" evidence="11">
    <location>
        <begin position="313"/>
        <end position="341"/>
    </location>
</feature>
<keyword evidence="8 11" id="KW-1133">Transmembrane helix</keyword>
<dbReference type="PROSITE" id="PS00428">
    <property type="entry name" value="FTSW_RODA_SPOVE"/>
    <property type="match status" value="1"/>
</dbReference>
<feature type="transmembrane region" description="Helical" evidence="11">
    <location>
        <begin position="281"/>
        <end position="301"/>
    </location>
</feature>
<keyword evidence="7" id="KW-0573">Peptidoglycan synthesis</keyword>
<dbReference type="EMBL" id="UOGE01000011">
    <property type="protein sequence ID" value="VAX16552.1"/>
    <property type="molecule type" value="Genomic_DNA"/>
</dbReference>